<evidence type="ECO:0000313" key="2">
    <source>
        <dbReference type="EMBL" id="RBP04554.1"/>
    </source>
</evidence>
<dbReference type="EMBL" id="QNRK01000039">
    <property type="protein sequence ID" value="RBP04554.1"/>
    <property type="molecule type" value="Genomic_DNA"/>
</dbReference>
<keyword evidence="1" id="KW-0175">Coiled coil</keyword>
<name>A0A366EQI4_9HYPH</name>
<protein>
    <submittedName>
        <fullName evidence="2">Uncharacterized protein</fullName>
    </submittedName>
</protein>
<comment type="caution">
    <text evidence="2">The sequence shown here is derived from an EMBL/GenBank/DDBJ whole genome shotgun (WGS) entry which is preliminary data.</text>
</comment>
<evidence type="ECO:0000313" key="3">
    <source>
        <dbReference type="Proteomes" id="UP000253529"/>
    </source>
</evidence>
<dbReference type="Proteomes" id="UP000253529">
    <property type="component" value="Unassembled WGS sequence"/>
</dbReference>
<gene>
    <name evidence="2" type="ORF">DFR50_13931</name>
</gene>
<feature type="coiled-coil region" evidence="1">
    <location>
        <begin position="17"/>
        <end position="72"/>
    </location>
</feature>
<proteinExistence type="predicted"/>
<keyword evidence="3" id="KW-1185">Reference proteome</keyword>
<accession>A0A366EQI4</accession>
<reference evidence="2 3" key="1">
    <citation type="submission" date="2018-06" db="EMBL/GenBank/DDBJ databases">
        <title>Genomic Encyclopedia of Type Strains, Phase IV (KMG-IV): sequencing the most valuable type-strain genomes for metagenomic binning, comparative biology and taxonomic classification.</title>
        <authorList>
            <person name="Goeker M."/>
        </authorList>
    </citation>
    <scope>NUCLEOTIDE SEQUENCE [LARGE SCALE GENOMIC DNA]</scope>
    <source>
        <strain evidence="2 3">DSM 24875</strain>
    </source>
</reference>
<dbReference type="AlphaFoldDB" id="A0A366EQI4"/>
<evidence type="ECO:0000256" key="1">
    <source>
        <dbReference type="SAM" id="Coils"/>
    </source>
</evidence>
<sequence>MSDLPENIDLRWIGLKLLSLETDVRDLKTDVRHLRDDLDVVVMRAIRIDNTLTSLRDEMRALTSRVHALEQGG</sequence>
<organism evidence="2 3">
    <name type="scientific">Roseiarcus fermentans</name>
    <dbReference type="NCBI Taxonomy" id="1473586"/>
    <lineage>
        <taxon>Bacteria</taxon>
        <taxon>Pseudomonadati</taxon>
        <taxon>Pseudomonadota</taxon>
        <taxon>Alphaproteobacteria</taxon>
        <taxon>Hyphomicrobiales</taxon>
        <taxon>Roseiarcaceae</taxon>
        <taxon>Roseiarcus</taxon>
    </lineage>
</organism>